<dbReference type="EMBL" id="CP035952">
    <property type="protein sequence ID" value="QBF25035.1"/>
    <property type="molecule type" value="Genomic_DNA"/>
</dbReference>
<reference evidence="1 2" key="1">
    <citation type="submission" date="2019-02" db="EMBL/GenBank/DDBJ databases">
        <title>Complete genome sequence of Pseudomonas sp. SNU WT1 isolated from rainbow trout.</title>
        <authorList>
            <person name="Oh W.T."/>
            <person name="Park S.C."/>
        </authorList>
    </citation>
    <scope>NUCLEOTIDE SEQUENCE [LARGE SCALE GENOMIC DNA]</scope>
    <source>
        <strain evidence="1 2">SNU WT1</strain>
    </source>
</reference>
<dbReference type="SUPFAM" id="SSF50475">
    <property type="entry name" value="FMN-binding split barrel"/>
    <property type="match status" value="1"/>
</dbReference>
<accession>A0A411MDV5</accession>
<protein>
    <submittedName>
        <fullName evidence="1">Uncharacterized protein</fullName>
    </submittedName>
</protein>
<dbReference type="Proteomes" id="UP000291130">
    <property type="component" value="Chromosome"/>
</dbReference>
<dbReference type="AlphaFoldDB" id="A0A411MDV5"/>
<evidence type="ECO:0000313" key="1">
    <source>
        <dbReference type="EMBL" id="QBF25035.1"/>
    </source>
</evidence>
<organism evidence="1 2">
    <name type="scientific">Pseudomonas tructae</name>
    <dbReference type="NCBI Taxonomy" id="2518644"/>
    <lineage>
        <taxon>Bacteria</taxon>
        <taxon>Pseudomonadati</taxon>
        <taxon>Pseudomonadota</taxon>
        <taxon>Gammaproteobacteria</taxon>
        <taxon>Pseudomonadales</taxon>
        <taxon>Pseudomonadaceae</taxon>
        <taxon>Pseudomonas</taxon>
    </lineage>
</organism>
<gene>
    <name evidence="1" type="ORF">EXN22_04750</name>
</gene>
<evidence type="ECO:0000313" key="2">
    <source>
        <dbReference type="Proteomes" id="UP000291130"/>
    </source>
</evidence>
<sequence length="90" mass="9665">MGVKRSRLTSVALATIAPNNSPWGTPASWAAAPTRAAISKQRIVFMVGALARPAPDLRKGPSASCMLCRRWETLGTLVLLQGWALMFSRA</sequence>
<keyword evidence="2" id="KW-1185">Reference proteome</keyword>
<dbReference type="KEGG" id="ptk:EXN22_04750"/>
<name>A0A411MDV5_9PSED</name>
<proteinExistence type="predicted"/>